<dbReference type="Proteomes" id="UP000811545">
    <property type="component" value="Unassembled WGS sequence"/>
</dbReference>
<proteinExistence type="predicted"/>
<dbReference type="InterPro" id="IPR011231">
    <property type="entry name" value="Phage_VT1-Sakai_H0018"/>
</dbReference>
<dbReference type="EMBL" id="QLTW01000013">
    <property type="protein sequence ID" value="MBT9144607.1"/>
    <property type="molecule type" value="Genomic_DNA"/>
</dbReference>
<evidence type="ECO:0000313" key="1">
    <source>
        <dbReference type="EMBL" id="MBT9144607.1"/>
    </source>
</evidence>
<evidence type="ECO:0000313" key="2">
    <source>
        <dbReference type="Proteomes" id="UP000811545"/>
    </source>
</evidence>
<reference evidence="1 2" key="1">
    <citation type="journal article" date="2021" name="bioRxiv">
        <title>Unique metabolic strategies in Hadean analogues reveal hints for primordial physiology.</title>
        <authorList>
            <person name="Nobu M.K."/>
            <person name="Nakai R."/>
            <person name="Tamazawa S."/>
            <person name="Mori H."/>
            <person name="Toyoda A."/>
            <person name="Ijiri A."/>
            <person name="Suzuki S."/>
            <person name="Kurokawa K."/>
            <person name="Kamagata Y."/>
            <person name="Tamaki H."/>
        </authorList>
    </citation>
    <scope>NUCLEOTIDE SEQUENCE [LARGE SCALE GENOMIC DNA]</scope>
    <source>
        <strain evidence="1">BS525</strain>
    </source>
</reference>
<organism evidence="1 2">
    <name type="scientific">Psychracetigena formicireducens</name>
    <dbReference type="NCBI Taxonomy" id="2986056"/>
    <lineage>
        <taxon>Bacteria</taxon>
        <taxon>Bacillati</taxon>
        <taxon>Candidatus Lithacetigenota</taxon>
        <taxon>Candidatus Psychracetigena</taxon>
    </lineage>
</organism>
<comment type="caution">
    <text evidence="1">The sequence shown here is derived from an EMBL/GenBank/DDBJ whole genome shotgun (WGS) entry which is preliminary data.</text>
</comment>
<dbReference type="AlphaFoldDB" id="A0A9E2BGR9"/>
<dbReference type="Pfam" id="PF09956">
    <property type="entry name" value="Phage_cement_2"/>
    <property type="match status" value="1"/>
</dbReference>
<accession>A0A9E2BGR9</accession>
<protein>
    <submittedName>
        <fullName evidence="1">Uncharacterized protein</fullName>
    </submittedName>
</protein>
<gene>
    <name evidence="1" type="ORF">DDT42_00449</name>
</gene>
<sequence length="126" mass="13057">MGMGKVAQPGLIITREASADLSARQYHAVKIIAGGRTTFTDILGEYALGILQNRPRVGEAAAVCVAGTTFASADAAIAEGAEIAVQNNGRIRTATIGNYVLGRALEPALATGNIIEIILDGGYFRP</sequence>
<name>A0A9E2BGR9_PSYF1</name>